<keyword evidence="2" id="KW-0812">Transmembrane</keyword>
<gene>
    <name evidence="3" type="ORF">J8N05_46730</name>
</gene>
<name>A0A941BEV9_9ACTN</name>
<dbReference type="RefSeq" id="WP_210894586.1">
    <property type="nucleotide sequence ID" value="NZ_JAGPYQ010000004.1"/>
</dbReference>
<geneLocation type="plasmid" evidence="3">
    <name>p1</name>
</geneLocation>
<accession>A0A941BEV9</accession>
<keyword evidence="3" id="KW-0614">Plasmid</keyword>
<dbReference type="EMBL" id="JAGPYQ010000004">
    <property type="protein sequence ID" value="MBQ0855658.1"/>
    <property type="molecule type" value="Genomic_DNA"/>
</dbReference>
<keyword evidence="2" id="KW-1133">Transmembrane helix</keyword>
<evidence type="ECO:0000313" key="3">
    <source>
        <dbReference type="EMBL" id="MBQ0855658.1"/>
    </source>
</evidence>
<feature type="transmembrane region" description="Helical" evidence="2">
    <location>
        <begin position="46"/>
        <end position="66"/>
    </location>
</feature>
<keyword evidence="4" id="KW-1185">Reference proteome</keyword>
<protein>
    <submittedName>
        <fullName evidence="3">Uncharacterized protein</fullName>
    </submittedName>
</protein>
<feature type="transmembrane region" description="Helical" evidence="2">
    <location>
        <begin position="21"/>
        <end position="40"/>
    </location>
</feature>
<evidence type="ECO:0000256" key="1">
    <source>
        <dbReference type="SAM" id="MobiDB-lite"/>
    </source>
</evidence>
<dbReference type="Proteomes" id="UP000677413">
    <property type="component" value="Unassembled WGS sequence"/>
</dbReference>
<comment type="caution">
    <text evidence="3">The sequence shown here is derived from an EMBL/GenBank/DDBJ whole genome shotgun (WGS) entry which is preliminary data.</text>
</comment>
<organism evidence="3 4">
    <name type="scientific">Streptomyces liliiviolaceus</name>
    <dbReference type="NCBI Taxonomy" id="2823109"/>
    <lineage>
        <taxon>Bacteria</taxon>
        <taxon>Bacillati</taxon>
        <taxon>Actinomycetota</taxon>
        <taxon>Actinomycetes</taxon>
        <taxon>Kitasatosporales</taxon>
        <taxon>Streptomycetaceae</taxon>
        <taxon>Streptomyces</taxon>
    </lineage>
</organism>
<proteinExistence type="predicted"/>
<keyword evidence="2" id="KW-0472">Membrane</keyword>
<evidence type="ECO:0000313" key="4">
    <source>
        <dbReference type="Proteomes" id="UP000677413"/>
    </source>
</evidence>
<reference evidence="3 4" key="1">
    <citation type="submission" date="2021-04" db="EMBL/GenBank/DDBJ databases">
        <authorList>
            <person name="Tang X."/>
            <person name="Zhou X."/>
            <person name="Chen X."/>
            <person name="Cernava T."/>
            <person name="Zhang C."/>
        </authorList>
    </citation>
    <scope>NUCLEOTIDE SEQUENCE [LARGE SCALE GENOMIC DNA]</scope>
    <source>
        <strain evidence="3 4">BH-SS-21</strain>
        <plasmid evidence="3">p1</plasmid>
    </source>
</reference>
<evidence type="ECO:0000256" key="2">
    <source>
        <dbReference type="SAM" id="Phobius"/>
    </source>
</evidence>
<dbReference type="AlphaFoldDB" id="A0A941BEV9"/>
<sequence length="102" mass="11068">MPAQQPAPQANTAARPTRTPALAGAGLSSVGVLTIALTGAPWPMVLTLALTGLLVVLIQSAFQAFLPQDSQHRLAWWRHYWNHRATRRRNRSSTPDTPPPAP</sequence>
<feature type="region of interest" description="Disordered" evidence="1">
    <location>
        <begin position="1"/>
        <end position="21"/>
    </location>
</feature>